<dbReference type="InterPro" id="IPR004299">
    <property type="entry name" value="MBOAT_fam"/>
</dbReference>
<keyword evidence="11 29" id="KW-0808">Transferase</keyword>
<evidence type="ECO:0000256" key="27">
    <source>
        <dbReference type="ARBA" id="ARBA00049168"/>
    </source>
</evidence>
<evidence type="ECO:0000256" key="12">
    <source>
        <dbReference type="ARBA" id="ARBA00022692"/>
    </source>
</evidence>
<evidence type="ECO:0000256" key="5">
    <source>
        <dbReference type="ARBA" id="ARBA00001313"/>
    </source>
</evidence>
<dbReference type="PIRSF" id="PIRSF000439">
    <property type="entry name" value="Oat_ACAT_DAG_ARE"/>
    <property type="match status" value="1"/>
</dbReference>
<keyword evidence="13 29" id="KW-0256">Endoplasmic reticulum</keyword>
<evidence type="ECO:0000256" key="15">
    <source>
        <dbReference type="ARBA" id="ARBA00023136"/>
    </source>
</evidence>
<evidence type="ECO:0000256" key="18">
    <source>
        <dbReference type="ARBA" id="ARBA00047367"/>
    </source>
</evidence>
<feature type="region of interest" description="Disordered" evidence="31">
    <location>
        <begin position="39"/>
        <end position="69"/>
    </location>
</feature>
<dbReference type="InterPro" id="IPR014371">
    <property type="entry name" value="Oat_ACAT_DAG_ARE"/>
</dbReference>
<dbReference type="GO" id="GO:0019432">
    <property type="term" value="P:triglyceride biosynthetic process"/>
    <property type="evidence" value="ECO:0007669"/>
    <property type="project" value="InterPro"/>
</dbReference>
<evidence type="ECO:0000256" key="7">
    <source>
        <dbReference type="ARBA" id="ARBA00001764"/>
    </source>
</evidence>
<comment type="similarity">
    <text evidence="10 29">Belongs to the membrane-bound acyltransferase family. Sterol o-acyltransferase subfamily.</text>
</comment>
<comment type="pathway">
    <text evidence="9">Lipid metabolism; glycerolipid metabolism.</text>
</comment>
<feature type="active site" evidence="30">
    <location>
        <position position="544"/>
    </location>
</feature>
<dbReference type="Proteomes" id="UP001208570">
    <property type="component" value="Unassembled WGS sequence"/>
</dbReference>
<dbReference type="GO" id="GO:0050252">
    <property type="term" value="F:retinol O-fatty-acyltransferase activity"/>
    <property type="evidence" value="ECO:0007669"/>
    <property type="project" value="UniProtKB-EC"/>
</dbReference>
<evidence type="ECO:0000256" key="14">
    <source>
        <dbReference type="ARBA" id="ARBA00022989"/>
    </source>
</evidence>
<evidence type="ECO:0000256" key="23">
    <source>
        <dbReference type="ARBA" id="ARBA00048614"/>
    </source>
</evidence>
<evidence type="ECO:0000256" key="10">
    <source>
        <dbReference type="ARBA" id="ARBA00009010"/>
    </source>
</evidence>
<comment type="subunit">
    <text evidence="17">Homodimer or homotetramer; both forms have similar enzymatic activities.</text>
</comment>
<comment type="catalytic activity">
    <reaction evidence="5">
        <text>2-(9Z-octadecenoyl)-glycerol + hexadecanoyl-CoA = 1-hexadecanoyl-2-(9Z-octadecenoyl)-sn-glycerol + CoA</text>
        <dbReference type="Rhea" id="RHEA:38071"/>
        <dbReference type="ChEBI" id="CHEBI:57287"/>
        <dbReference type="ChEBI" id="CHEBI:57379"/>
        <dbReference type="ChEBI" id="CHEBI:73990"/>
        <dbReference type="ChEBI" id="CHEBI:75466"/>
    </reaction>
    <physiologicalReaction direction="left-to-right" evidence="5">
        <dbReference type="Rhea" id="RHEA:38072"/>
    </physiologicalReaction>
</comment>
<evidence type="ECO:0000256" key="4">
    <source>
        <dbReference type="ARBA" id="ARBA00001118"/>
    </source>
</evidence>
<sequence>MSLDERYLFLDEMYTGVLLGLTQEAIRCTQSTIITKTSEERTQKTSSNQTNAAKVKHSGLKNKSNYDGERESKTKYSRVFFKDFSVPTFFSLRYRSLPDTVHEGVISRLTTDIHNNNIVVEESSSLTESRAWFDWLYENEQMVPDMRKRQSAEVVSRQEKVDYEQMTEYMNIEPRMRCHHHADSLFSTSSGFSDYHGVLNWLIVLSLCAMGRVALENIIKYGILIQPLEIWRMFTDNPYEWRCLRLTMLTNVYILMVYWMECLLSRCRISEGVGLIINTLTLMCLIIVPGAIVFTAHPSAVFSSITLVIQSIVFLKLVSYVQVNKWCRDTIKNKKTLRKRLQSTCSVAENLQTFNGTTPSTMSGISRELVSYPDNLTLSDLYYFMFAPTLCYELNFPRSERIRKRFLAKRIFEMIFFPGLIVGLVQQWIVPLVMNSRIPFQELDLGRMLERLLKLAVPNHLIWLIFFYWFFHSCLNTTAEILKFGDRVFYRDWWNAESIKMFWKNWNIPVHRWATRHVYKPLVCSGYSPSAAGVVVFFISAFFHEYLVSVPLRMFRLWAFMGMLGQIPLAYLTQCMDQKLGNMIVWLSLVIGQPIAVLMYYHDYYLMNN</sequence>
<dbReference type="EMBL" id="JAODUP010000750">
    <property type="protein sequence ID" value="KAK2144501.1"/>
    <property type="molecule type" value="Genomic_DNA"/>
</dbReference>
<comment type="catalytic activity">
    <reaction evidence="22">
        <text>2-(9Z-octadecenoyl)-glycerol + (9Z)-octadecenoyl-CoA = 1,2-di-(9Z-octadecenoyl)-sn-glycerol + CoA</text>
        <dbReference type="Rhea" id="RHEA:37911"/>
        <dbReference type="ChEBI" id="CHEBI:52333"/>
        <dbReference type="ChEBI" id="CHEBI:57287"/>
        <dbReference type="ChEBI" id="CHEBI:57387"/>
        <dbReference type="ChEBI" id="CHEBI:73990"/>
    </reaction>
    <physiologicalReaction direction="left-to-right" evidence="22">
        <dbReference type="Rhea" id="RHEA:37912"/>
    </physiologicalReaction>
</comment>
<dbReference type="PIRSF" id="PIRSF500231">
    <property type="entry name" value="Oat_dag"/>
    <property type="match status" value="1"/>
</dbReference>
<organism evidence="33 34">
    <name type="scientific">Paralvinella palmiformis</name>
    <dbReference type="NCBI Taxonomy" id="53620"/>
    <lineage>
        <taxon>Eukaryota</taxon>
        <taxon>Metazoa</taxon>
        <taxon>Spiralia</taxon>
        <taxon>Lophotrochozoa</taxon>
        <taxon>Annelida</taxon>
        <taxon>Polychaeta</taxon>
        <taxon>Sedentaria</taxon>
        <taxon>Canalipalpata</taxon>
        <taxon>Terebellida</taxon>
        <taxon>Terebelliformia</taxon>
        <taxon>Alvinellidae</taxon>
        <taxon>Paralvinella</taxon>
    </lineage>
</organism>
<comment type="catalytic activity">
    <reaction evidence="6">
        <text>1,2-di-(9Z-octadecenoyl)-sn-glycerol + hexadecanoyl-CoA = 1,2-di-(9Z)-octadecenoyl-3-hexadecanoyl-sn-glycerol + CoA</text>
        <dbReference type="Rhea" id="RHEA:38163"/>
        <dbReference type="ChEBI" id="CHEBI:52333"/>
        <dbReference type="ChEBI" id="CHEBI:57287"/>
        <dbReference type="ChEBI" id="CHEBI:57379"/>
        <dbReference type="ChEBI" id="CHEBI:75583"/>
    </reaction>
    <physiologicalReaction direction="left-to-right" evidence="6">
        <dbReference type="Rhea" id="RHEA:38164"/>
    </physiologicalReaction>
</comment>
<comment type="catalytic activity">
    <reaction evidence="21">
        <text>2,3-di-(9Z)-octadecenoyl-sn-glycerol + (9Z)-octadecenoyl-CoA = 1,2,3-tri-(9Z-octadecenoyl)-glycerol + CoA</text>
        <dbReference type="Rhea" id="RHEA:38439"/>
        <dbReference type="ChEBI" id="CHEBI:53753"/>
        <dbReference type="ChEBI" id="CHEBI:57287"/>
        <dbReference type="ChEBI" id="CHEBI:57387"/>
        <dbReference type="ChEBI" id="CHEBI:75824"/>
    </reaction>
    <physiologicalReaction direction="left-to-right" evidence="21">
        <dbReference type="Rhea" id="RHEA:38440"/>
    </physiologicalReaction>
</comment>
<evidence type="ECO:0000256" key="11">
    <source>
        <dbReference type="ARBA" id="ARBA00022679"/>
    </source>
</evidence>
<comment type="catalytic activity">
    <reaction evidence="19">
        <text>1-O-(9Z-octadecyl)-3-(9Z-octadecenoyl)-glycerol + (9Z)-octadecenoyl-CoA = 1-O-(9Z-octadecenyl)-2,3-di-(9Z-octadecenoyl)glycerol + CoA</text>
        <dbReference type="Rhea" id="RHEA:55344"/>
        <dbReference type="ChEBI" id="CHEBI:57287"/>
        <dbReference type="ChEBI" id="CHEBI:57387"/>
        <dbReference type="ChEBI" id="CHEBI:138735"/>
        <dbReference type="ChEBI" id="CHEBI:197429"/>
    </reaction>
    <physiologicalReaction direction="left-to-right" evidence="19">
        <dbReference type="Rhea" id="RHEA:55345"/>
    </physiologicalReaction>
</comment>
<feature type="transmembrane region" description="Helical" evidence="32">
    <location>
        <begin position="461"/>
        <end position="482"/>
    </location>
</feature>
<evidence type="ECO:0000256" key="25">
    <source>
        <dbReference type="ARBA" id="ARBA00048728"/>
    </source>
</evidence>
<evidence type="ECO:0000256" key="26">
    <source>
        <dbReference type="ARBA" id="ARBA00048907"/>
    </source>
</evidence>
<dbReference type="GO" id="GO:0005789">
    <property type="term" value="C:endoplasmic reticulum membrane"/>
    <property type="evidence" value="ECO:0007669"/>
    <property type="project" value="UniProtKB-SubCell"/>
</dbReference>
<evidence type="ECO:0000256" key="16">
    <source>
        <dbReference type="ARBA" id="ARBA00023315"/>
    </source>
</evidence>
<evidence type="ECO:0000256" key="20">
    <source>
        <dbReference type="ARBA" id="ARBA00047807"/>
    </source>
</evidence>
<comment type="catalytic activity">
    <reaction evidence="2">
        <text>all-trans-retinol + an acyl-CoA = an all-trans-retinyl ester + CoA</text>
        <dbReference type="Rhea" id="RHEA:11488"/>
        <dbReference type="ChEBI" id="CHEBI:17336"/>
        <dbReference type="ChEBI" id="CHEBI:57287"/>
        <dbReference type="ChEBI" id="CHEBI:58342"/>
        <dbReference type="ChEBI" id="CHEBI:63410"/>
        <dbReference type="EC" id="2.3.1.76"/>
    </reaction>
    <physiologicalReaction direction="left-to-right" evidence="2">
        <dbReference type="Rhea" id="RHEA:11489"/>
    </physiologicalReaction>
</comment>
<evidence type="ECO:0000256" key="31">
    <source>
        <dbReference type="SAM" id="MobiDB-lite"/>
    </source>
</evidence>
<evidence type="ECO:0000256" key="17">
    <source>
        <dbReference type="ARBA" id="ARBA00023610"/>
    </source>
</evidence>
<comment type="catalytic activity">
    <reaction evidence="7">
        <text>all-trans-retinol + hexadecanoyl-CoA = all-trans-retinyl hexadecanoate + CoA</text>
        <dbReference type="Rhea" id="RHEA:38175"/>
        <dbReference type="ChEBI" id="CHEBI:17336"/>
        <dbReference type="ChEBI" id="CHEBI:17616"/>
        <dbReference type="ChEBI" id="CHEBI:57287"/>
        <dbReference type="ChEBI" id="CHEBI:57379"/>
    </reaction>
    <physiologicalReaction direction="left-to-right" evidence="7">
        <dbReference type="Rhea" id="RHEA:38176"/>
    </physiologicalReaction>
</comment>
<evidence type="ECO:0000256" key="19">
    <source>
        <dbReference type="ARBA" id="ARBA00047609"/>
    </source>
</evidence>
<evidence type="ECO:0000256" key="24">
    <source>
        <dbReference type="ARBA" id="ARBA00048634"/>
    </source>
</evidence>
<feature type="transmembrane region" description="Helical" evidence="32">
    <location>
        <begin position="522"/>
        <end position="543"/>
    </location>
</feature>
<comment type="catalytic activity">
    <reaction evidence="1">
        <text>hexadecane-1,2-diol + hexadecanoyl-CoA = 2-hydroxyhexadecyl hexadecanoate + CoA</text>
        <dbReference type="Rhea" id="RHEA:38171"/>
        <dbReference type="ChEBI" id="CHEBI:57287"/>
        <dbReference type="ChEBI" id="CHEBI:57379"/>
        <dbReference type="ChEBI" id="CHEBI:75586"/>
        <dbReference type="ChEBI" id="CHEBI:75587"/>
    </reaction>
    <physiologicalReaction direction="left-to-right" evidence="1">
        <dbReference type="Rhea" id="RHEA:38172"/>
    </physiologicalReaction>
</comment>
<evidence type="ECO:0000256" key="3">
    <source>
        <dbReference type="ARBA" id="ARBA00000895"/>
    </source>
</evidence>
<dbReference type="InterPro" id="IPR027251">
    <property type="entry name" value="Diacylglycerol_acylTrfase1"/>
</dbReference>
<dbReference type="PANTHER" id="PTHR10408:SF7">
    <property type="entry name" value="DIACYLGLYCEROL O-ACYLTRANSFERASE 1"/>
    <property type="match status" value="1"/>
</dbReference>
<comment type="catalytic activity">
    <reaction evidence="26">
        <text>hexadecan-1-ol + hexadecanoyl-CoA = hexadecyl hexadecanoate + CoA</text>
        <dbReference type="Rhea" id="RHEA:38167"/>
        <dbReference type="ChEBI" id="CHEBI:16125"/>
        <dbReference type="ChEBI" id="CHEBI:57287"/>
        <dbReference type="ChEBI" id="CHEBI:57379"/>
        <dbReference type="ChEBI" id="CHEBI:75584"/>
    </reaction>
    <physiologicalReaction direction="left-to-right" evidence="26">
        <dbReference type="Rhea" id="RHEA:38168"/>
    </physiologicalReaction>
</comment>
<accession>A0AAD9J1P0</accession>
<comment type="catalytic activity">
    <reaction evidence="4">
        <text>hexadecane-1,2-diol + 2 hexadecanoyl-CoA = 1,2-O,O-dihexadecanoyl-1,2-hexadecanediol + 2 CoA</text>
        <dbReference type="Rhea" id="RHEA:38211"/>
        <dbReference type="ChEBI" id="CHEBI:57287"/>
        <dbReference type="ChEBI" id="CHEBI:57379"/>
        <dbReference type="ChEBI" id="CHEBI:75586"/>
        <dbReference type="ChEBI" id="CHEBI:75608"/>
    </reaction>
    <physiologicalReaction direction="left-to-right" evidence="4">
        <dbReference type="Rhea" id="RHEA:38212"/>
    </physiologicalReaction>
</comment>
<comment type="subcellular location">
    <subcellularLocation>
        <location evidence="8 29">Endoplasmic reticulum membrane</location>
        <topology evidence="8 29">Multi-pass membrane protein</topology>
    </subcellularLocation>
</comment>
<feature type="transmembrane region" description="Helical" evidence="32">
    <location>
        <begin position="584"/>
        <end position="602"/>
    </location>
</feature>
<keyword evidence="15 29" id="KW-0472">Membrane</keyword>
<comment type="catalytic activity">
    <reaction evidence="23">
        <text>1-octadecanoyl-2-(5Z,8Z,11Z,14Z-eicosatetraenoyl)-sn-glycerol + (9Z)-octadecenoyl-CoA = 1-octadecanoyl-2-(5Z,8Z,11Z,14Z)-eicosatetraenoyl-3-(9Z)-octadecenoyl-sn-glycerol + CoA</text>
        <dbReference type="Rhea" id="RHEA:38307"/>
        <dbReference type="ChEBI" id="CHEBI:57287"/>
        <dbReference type="ChEBI" id="CHEBI:57387"/>
        <dbReference type="ChEBI" id="CHEBI:75728"/>
        <dbReference type="ChEBI" id="CHEBI:75729"/>
    </reaction>
    <physiologicalReaction direction="left-to-right" evidence="23">
        <dbReference type="Rhea" id="RHEA:38308"/>
    </physiologicalReaction>
</comment>
<comment type="catalytic activity">
    <reaction evidence="18">
        <text>1,2-di-(9Z-octadecenoyl)-sn-glycerol + (9Z)-octadecenoyl-CoA = 1,2,3-tri-(9Z-octadecenoyl)-glycerol + CoA</text>
        <dbReference type="Rhea" id="RHEA:38219"/>
        <dbReference type="ChEBI" id="CHEBI:52333"/>
        <dbReference type="ChEBI" id="CHEBI:53753"/>
        <dbReference type="ChEBI" id="CHEBI:57287"/>
        <dbReference type="ChEBI" id="CHEBI:57387"/>
    </reaction>
    <physiologicalReaction direction="left-to-right" evidence="18">
        <dbReference type="Rhea" id="RHEA:38220"/>
    </physiologicalReaction>
</comment>
<comment type="catalytic activity">
    <reaction evidence="3">
        <text>13-cis-retinol + hexadecanoyl-CoA = 13-cis-retinyl hexadecanoate + CoA</text>
        <dbReference type="Rhea" id="RHEA:55296"/>
        <dbReference type="ChEBI" id="CHEBI:45479"/>
        <dbReference type="ChEBI" id="CHEBI:57287"/>
        <dbReference type="ChEBI" id="CHEBI:57379"/>
        <dbReference type="ChEBI" id="CHEBI:138722"/>
    </reaction>
    <physiologicalReaction direction="left-to-right" evidence="3">
        <dbReference type="Rhea" id="RHEA:55297"/>
    </physiologicalReaction>
</comment>
<evidence type="ECO:0000313" key="34">
    <source>
        <dbReference type="Proteomes" id="UP001208570"/>
    </source>
</evidence>
<evidence type="ECO:0000256" key="32">
    <source>
        <dbReference type="SAM" id="Phobius"/>
    </source>
</evidence>
<comment type="catalytic activity">
    <reaction evidence="20">
        <text>1-O-(9Z-octadecenyl)-glycerol + (9Z)-octadecenoyl-CoA = 1-O-(9Z-octadecyl)-3-(9Z-octadecenoyl)-glycerol + CoA</text>
        <dbReference type="Rhea" id="RHEA:55340"/>
        <dbReference type="ChEBI" id="CHEBI:34116"/>
        <dbReference type="ChEBI" id="CHEBI:57287"/>
        <dbReference type="ChEBI" id="CHEBI:57387"/>
        <dbReference type="ChEBI" id="CHEBI:197429"/>
    </reaction>
    <physiologicalReaction direction="left-to-right" evidence="20">
        <dbReference type="Rhea" id="RHEA:55341"/>
    </physiologicalReaction>
</comment>
<keyword evidence="14 32" id="KW-1133">Transmembrane helix</keyword>
<evidence type="ECO:0000313" key="33">
    <source>
        <dbReference type="EMBL" id="KAK2144501.1"/>
    </source>
</evidence>
<evidence type="ECO:0000256" key="28">
    <source>
        <dbReference type="ARBA" id="ARBA00049549"/>
    </source>
</evidence>
<comment type="catalytic activity">
    <reaction evidence="28">
        <text>1,3-di-(9Z-octadecenoyl)-glycerol + (9Z)-octadecenoyl-CoA = 1,2,3-tri-(9Z-octadecenoyl)-glycerol + CoA</text>
        <dbReference type="Rhea" id="RHEA:38435"/>
        <dbReference type="ChEBI" id="CHEBI:53753"/>
        <dbReference type="ChEBI" id="CHEBI:57287"/>
        <dbReference type="ChEBI" id="CHEBI:57387"/>
        <dbReference type="ChEBI" id="CHEBI:75735"/>
    </reaction>
    <physiologicalReaction direction="left-to-right" evidence="28">
        <dbReference type="Rhea" id="RHEA:38436"/>
    </physiologicalReaction>
</comment>
<feature type="transmembrane region" description="Helical" evidence="32">
    <location>
        <begin position="300"/>
        <end position="318"/>
    </location>
</feature>
<comment type="caution">
    <text evidence="33">The sequence shown here is derived from an EMBL/GenBank/DDBJ whole genome shotgun (WGS) entry which is preliminary data.</text>
</comment>
<evidence type="ECO:0000256" key="1">
    <source>
        <dbReference type="ARBA" id="ARBA00000174"/>
    </source>
</evidence>
<keyword evidence="34" id="KW-1185">Reference proteome</keyword>
<keyword evidence="16 29" id="KW-0012">Acyltransferase</keyword>
<comment type="catalytic activity">
    <reaction evidence="24">
        <text>an acyl-CoA + a 1,2-diacyl-sn-glycerol = a triacyl-sn-glycerol + CoA</text>
        <dbReference type="Rhea" id="RHEA:10868"/>
        <dbReference type="ChEBI" id="CHEBI:17815"/>
        <dbReference type="ChEBI" id="CHEBI:57287"/>
        <dbReference type="ChEBI" id="CHEBI:58342"/>
        <dbReference type="ChEBI" id="CHEBI:64615"/>
        <dbReference type="EC" id="2.3.1.20"/>
    </reaction>
    <physiologicalReaction direction="left-to-right" evidence="24">
        <dbReference type="Rhea" id="RHEA:10869"/>
    </physiologicalReaction>
</comment>
<gene>
    <name evidence="33" type="ORF">LSH36_750g00044</name>
</gene>
<feature type="transmembrane region" description="Helical" evidence="32">
    <location>
        <begin position="555"/>
        <end position="572"/>
    </location>
</feature>
<name>A0AAD9J1P0_9ANNE</name>
<feature type="transmembrane region" description="Helical" evidence="32">
    <location>
        <begin position="411"/>
        <end position="430"/>
    </location>
</feature>
<dbReference type="AlphaFoldDB" id="A0AAD9J1P0"/>
<keyword evidence="12 32" id="KW-0812">Transmembrane</keyword>
<evidence type="ECO:0000256" key="6">
    <source>
        <dbReference type="ARBA" id="ARBA00001349"/>
    </source>
</evidence>
<comment type="catalytic activity">
    <reaction evidence="27">
        <text>1-(9Z-octadecenoyl)-glycerol + (9Z)-octadecenoyl-CoA = 1,2-di-(9Z-octadecenoyl)-glycerol + CoA</text>
        <dbReference type="Rhea" id="RHEA:37915"/>
        <dbReference type="ChEBI" id="CHEBI:52323"/>
        <dbReference type="ChEBI" id="CHEBI:57287"/>
        <dbReference type="ChEBI" id="CHEBI:57387"/>
        <dbReference type="ChEBI" id="CHEBI:75342"/>
    </reaction>
    <physiologicalReaction direction="left-to-right" evidence="27">
        <dbReference type="Rhea" id="RHEA:37916"/>
    </physiologicalReaction>
</comment>
<evidence type="ECO:0000256" key="2">
    <source>
        <dbReference type="ARBA" id="ARBA00000633"/>
    </source>
</evidence>
<evidence type="ECO:0000256" key="8">
    <source>
        <dbReference type="ARBA" id="ARBA00004477"/>
    </source>
</evidence>
<reference evidence="33" key="1">
    <citation type="journal article" date="2023" name="Mol. Biol. Evol.">
        <title>Third-Generation Sequencing Reveals the Adaptive Role of the Epigenome in Three Deep-Sea Polychaetes.</title>
        <authorList>
            <person name="Perez M."/>
            <person name="Aroh O."/>
            <person name="Sun Y."/>
            <person name="Lan Y."/>
            <person name="Juniper S.K."/>
            <person name="Young C.R."/>
            <person name="Angers B."/>
            <person name="Qian P.Y."/>
        </authorList>
    </citation>
    <scope>NUCLEOTIDE SEQUENCE</scope>
    <source>
        <strain evidence="33">P08H-3</strain>
    </source>
</reference>
<comment type="catalytic activity">
    <reaction evidence="25">
        <text>1,2-di-(9Z-octadecenoyl)-glycerol + (9Z)-octadecenoate + H(+) = 1,2,3-tri-(9Z-octadecenoyl)-glycerol + H2O</text>
        <dbReference type="Rhea" id="RHEA:38379"/>
        <dbReference type="ChEBI" id="CHEBI:15377"/>
        <dbReference type="ChEBI" id="CHEBI:15378"/>
        <dbReference type="ChEBI" id="CHEBI:30823"/>
        <dbReference type="ChEBI" id="CHEBI:52323"/>
        <dbReference type="ChEBI" id="CHEBI:53753"/>
    </reaction>
    <physiologicalReaction direction="left-to-right" evidence="25">
        <dbReference type="Rhea" id="RHEA:38380"/>
    </physiologicalReaction>
</comment>
<evidence type="ECO:0000256" key="9">
    <source>
        <dbReference type="ARBA" id="ARBA00005175"/>
    </source>
</evidence>
<feature type="transmembrane region" description="Helical" evidence="32">
    <location>
        <begin position="239"/>
        <end position="260"/>
    </location>
</feature>
<evidence type="ECO:0000256" key="22">
    <source>
        <dbReference type="ARBA" id="ARBA00048135"/>
    </source>
</evidence>
<evidence type="ECO:0000256" key="30">
    <source>
        <dbReference type="PIRSR" id="PIRSR000439-1"/>
    </source>
</evidence>
<evidence type="ECO:0000256" key="13">
    <source>
        <dbReference type="ARBA" id="ARBA00022824"/>
    </source>
</evidence>
<dbReference type="Pfam" id="PF03062">
    <property type="entry name" value="MBOAT"/>
    <property type="match status" value="1"/>
</dbReference>
<proteinExistence type="inferred from homology"/>
<dbReference type="PANTHER" id="PTHR10408">
    <property type="entry name" value="STEROL O-ACYLTRANSFERASE"/>
    <property type="match status" value="1"/>
</dbReference>
<feature type="transmembrane region" description="Helical" evidence="32">
    <location>
        <begin position="272"/>
        <end position="294"/>
    </location>
</feature>
<evidence type="ECO:0000256" key="21">
    <source>
        <dbReference type="ARBA" id="ARBA00048096"/>
    </source>
</evidence>
<evidence type="ECO:0000256" key="29">
    <source>
        <dbReference type="PIRNR" id="PIRNR000439"/>
    </source>
</evidence>
<dbReference type="GO" id="GO:0004144">
    <property type="term" value="F:diacylglycerol O-acyltransferase activity"/>
    <property type="evidence" value="ECO:0007669"/>
    <property type="project" value="UniProtKB-EC"/>
</dbReference>
<protein>
    <recommendedName>
        <fullName evidence="29">O-acyltransferase</fullName>
    </recommendedName>
</protein>